<reference evidence="14" key="3">
    <citation type="journal article" date="2019" name="Microbiol. Resour. Announc.">
        <title>Draft Genome Sequences of Type Strains of Gordonibacter faecihominis, Paraeggerthella hongkongensis, Parvibacter caecicola,Slackia equolifaciens, Slackia faecicanis, and Slackia isoflavoniconvertens.</title>
        <authorList>
            <person name="Danylec N."/>
            <person name="Stoll D.A."/>
            <person name="Dotsch A."/>
            <person name="Huch M."/>
        </authorList>
    </citation>
    <scope>NUCLEOTIDE SEQUENCE</scope>
    <source>
        <strain evidence="14">DSM 16107</strain>
    </source>
</reference>
<dbReference type="EMBL" id="QICC01000122">
    <property type="protein sequence ID" value="RNM39586.1"/>
    <property type="molecule type" value="Genomic_DNA"/>
</dbReference>
<gene>
    <name evidence="10" type="primary">galT</name>
    <name evidence="13" type="ORF">C1876_06450</name>
    <name evidence="14" type="ORF">DMP09_16525</name>
</gene>
<evidence type="ECO:0000256" key="7">
    <source>
        <dbReference type="ARBA" id="ARBA00022695"/>
    </source>
</evidence>
<name>A0A3N0ISE0_9ACTN</name>
<evidence type="ECO:0000256" key="9">
    <source>
        <dbReference type="ARBA" id="ARBA00023277"/>
    </source>
</evidence>
<keyword evidence="15" id="KW-1185">Reference proteome</keyword>
<keyword evidence="5 10" id="KW-0963">Cytoplasm</keyword>
<sequence>MGAPLPPPDEARVAFSRLYANDPEQATSYLYDLGLSSGYLKTEDVARTVRWTGASRFGTLECTINLAKPEKDPRAIAAAAAPARADAPTGVRVPQCDLCWENEGFPGTPEHPAKPGLRIAAIELGGERWGLQFSPYAYFVEHCIALSETHRPMRIDAACFERLLDFADAFPHYFIGSNADLPIVGGSILSHDHFQGGRHVFPLMKAPLAREFALGDEPAVRCGIVAWPSSTVRIASSDRRALMRAAVRLLDVWRGFDDEACGIVSATEGVPHNTLNPIVRKVDGVFIMDLVLRNNRTDARHPWGIFHPDEELHHIKKENIGLIEIMGLAILPPRLAAELPAVQRALVDAAHAGGSAHRLEKRLRAEPLTAPHAAWALDVFVRRAPELAAAPPPRETSAPLLHPVLQDEATRIFAAVLEATAVFKPTQAGRDGWDRFVAMLG</sequence>
<keyword evidence="6 10" id="KW-0808">Transferase</keyword>
<dbReference type="InterPro" id="IPR005849">
    <property type="entry name" value="GalP_Utransf_N"/>
</dbReference>
<evidence type="ECO:0000256" key="3">
    <source>
        <dbReference type="ARBA" id="ARBA00004947"/>
    </source>
</evidence>
<evidence type="ECO:0000313" key="16">
    <source>
        <dbReference type="Proteomes" id="UP000270112"/>
    </source>
</evidence>
<evidence type="ECO:0000256" key="4">
    <source>
        <dbReference type="ARBA" id="ARBA00008706"/>
    </source>
</evidence>
<dbReference type="RefSeq" id="WP_114545890.1">
    <property type="nucleotide sequence ID" value="NZ_PPTT01000008.1"/>
</dbReference>
<dbReference type="GO" id="GO:0008108">
    <property type="term" value="F:UDP-glucose:hexose-1-phosphate uridylyltransferase activity"/>
    <property type="evidence" value="ECO:0007669"/>
    <property type="project" value="UniProtKB-UniRule"/>
</dbReference>
<comment type="catalytic activity">
    <reaction evidence="1 10">
        <text>alpha-D-galactose 1-phosphate + UDP-alpha-D-glucose = alpha-D-glucose 1-phosphate + UDP-alpha-D-galactose</text>
        <dbReference type="Rhea" id="RHEA:13989"/>
        <dbReference type="ChEBI" id="CHEBI:58336"/>
        <dbReference type="ChEBI" id="CHEBI:58601"/>
        <dbReference type="ChEBI" id="CHEBI:58885"/>
        <dbReference type="ChEBI" id="CHEBI:66914"/>
        <dbReference type="EC" id="2.7.7.12"/>
    </reaction>
</comment>
<evidence type="ECO:0000313" key="15">
    <source>
        <dbReference type="Proteomes" id="UP000253817"/>
    </source>
</evidence>
<evidence type="ECO:0000259" key="12">
    <source>
        <dbReference type="Pfam" id="PF02744"/>
    </source>
</evidence>
<protein>
    <recommendedName>
        <fullName evidence="10">Galactose-1-phosphate uridylyltransferase</fullName>
        <shortName evidence="10">Gal-1-P uridylyltransferase</shortName>
        <ecNumber evidence="10">2.7.7.12</ecNumber>
    </recommendedName>
    <alternativeName>
        <fullName evidence="10">UDP-glucose--hexose-1-phosphate uridylyltransferase</fullName>
    </alternativeName>
</protein>
<dbReference type="OrthoDB" id="2293at2"/>
<evidence type="ECO:0000256" key="10">
    <source>
        <dbReference type="HAMAP-Rule" id="MF_00571"/>
    </source>
</evidence>
<dbReference type="PANTHER" id="PTHR39191:SF1">
    <property type="entry name" value="DUF4922 DOMAIN-CONTAINING PROTEIN"/>
    <property type="match status" value="1"/>
</dbReference>
<evidence type="ECO:0000313" key="14">
    <source>
        <dbReference type="EMBL" id="RNM39586.1"/>
    </source>
</evidence>
<reference evidence="16" key="2">
    <citation type="submission" date="2018-05" db="EMBL/GenBank/DDBJ databases">
        <title>Genome Sequencing of selected type strains of the family Eggerthellaceae.</title>
        <authorList>
            <person name="Danylec N."/>
            <person name="Stoll D.A."/>
            <person name="Doetsch A."/>
            <person name="Huch M."/>
        </authorList>
    </citation>
    <scope>NUCLEOTIDE SEQUENCE [LARGE SCALE GENOMIC DNA]</scope>
    <source>
        <strain evidence="16">DSM 16107</strain>
    </source>
</reference>
<dbReference type="EC" id="2.7.7.12" evidence="10"/>
<keyword evidence="9 10" id="KW-0119">Carbohydrate metabolism</keyword>
<dbReference type="Proteomes" id="UP000270112">
    <property type="component" value="Unassembled WGS sequence"/>
</dbReference>
<dbReference type="GO" id="GO:0005737">
    <property type="term" value="C:cytoplasm"/>
    <property type="evidence" value="ECO:0007669"/>
    <property type="project" value="UniProtKB-SubCell"/>
</dbReference>
<dbReference type="AlphaFoldDB" id="A0A3N0ISE0"/>
<dbReference type="EMBL" id="PPTT01000008">
    <property type="protein sequence ID" value="RDB69688.1"/>
    <property type="molecule type" value="Genomic_DNA"/>
</dbReference>
<evidence type="ECO:0000313" key="13">
    <source>
        <dbReference type="EMBL" id="RDB69688.1"/>
    </source>
</evidence>
<evidence type="ECO:0000256" key="2">
    <source>
        <dbReference type="ARBA" id="ARBA00004496"/>
    </source>
</evidence>
<keyword evidence="8 10" id="KW-0299">Galactose metabolism</keyword>
<dbReference type="InterPro" id="IPR023425">
    <property type="entry name" value="GalP_uridyl_Trfase_II_CS"/>
</dbReference>
<keyword evidence="7 10" id="KW-0548">Nucleotidyltransferase</keyword>
<evidence type="ECO:0000259" key="11">
    <source>
        <dbReference type="Pfam" id="PF01087"/>
    </source>
</evidence>
<evidence type="ECO:0000256" key="6">
    <source>
        <dbReference type="ARBA" id="ARBA00022679"/>
    </source>
</evidence>
<dbReference type="InterPro" id="IPR005850">
    <property type="entry name" value="GalP_Utransf_C"/>
</dbReference>
<comment type="caution">
    <text evidence="14">The sequence shown here is derived from an EMBL/GenBank/DDBJ whole genome shotgun (WGS) entry which is preliminary data.</text>
</comment>
<dbReference type="PANTHER" id="PTHR39191">
    <property type="entry name" value="GALACTOSE-1-PHOSPHATE URIDYLYLTRANSFERASE"/>
    <property type="match status" value="1"/>
</dbReference>
<evidence type="ECO:0000256" key="5">
    <source>
        <dbReference type="ARBA" id="ARBA00022490"/>
    </source>
</evidence>
<proteinExistence type="inferred from homology"/>
<dbReference type="Pfam" id="PF02744">
    <property type="entry name" value="GalP_UDP_tr_C"/>
    <property type="match status" value="1"/>
</dbReference>
<dbReference type="PROSITE" id="PS01163">
    <property type="entry name" value="GAL_P_UDP_TRANSF_II"/>
    <property type="match status" value="1"/>
</dbReference>
<reference evidence="13 15" key="1">
    <citation type="journal article" date="2018" name="Elife">
        <title>Discovery and characterization of a prevalent human gut bacterial enzyme sufficient for the inactivation of a family of plant toxins.</title>
        <authorList>
            <person name="Koppel N."/>
            <person name="Bisanz J.E."/>
            <person name="Pandelia M.E."/>
            <person name="Turnbaugh P.J."/>
            <person name="Balskus E.P."/>
        </authorList>
    </citation>
    <scope>NUCLEOTIDE SEQUENCE [LARGE SCALE GENOMIC DNA]</scope>
    <source>
        <strain evidence="13 15">DSM 16107</strain>
    </source>
</reference>
<dbReference type="Pfam" id="PF01087">
    <property type="entry name" value="GalP_UDP_transf"/>
    <property type="match status" value="1"/>
</dbReference>
<comment type="similarity">
    <text evidence="4 10">Belongs to the galactose-1-phosphate uridylyltransferase type 2 family.</text>
</comment>
<dbReference type="GO" id="GO:0006012">
    <property type="term" value="P:galactose metabolic process"/>
    <property type="evidence" value="ECO:0007669"/>
    <property type="project" value="UniProtKB-UniRule"/>
</dbReference>
<dbReference type="UniPathway" id="UPA00214"/>
<feature type="domain" description="Galactose-1-phosphate uridyl transferase N-terminal" evidence="11">
    <location>
        <begin position="6"/>
        <end position="152"/>
    </location>
</feature>
<feature type="domain" description="Galactose-1-phosphate uridyl transferase C-terminal" evidence="12">
    <location>
        <begin position="168"/>
        <end position="346"/>
    </location>
</feature>
<dbReference type="Proteomes" id="UP000253817">
    <property type="component" value="Unassembled WGS sequence"/>
</dbReference>
<organism evidence="14 16">
    <name type="scientific">Eggerthella sinensis</name>
    <dbReference type="NCBI Taxonomy" id="242230"/>
    <lineage>
        <taxon>Bacteria</taxon>
        <taxon>Bacillati</taxon>
        <taxon>Actinomycetota</taxon>
        <taxon>Coriobacteriia</taxon>
        <taxon>Eggerthellales</taxon>
        <taxon>Eggerthellaceae</taxon>
        <taxon>Eggerthella</taxon>
    </lineage>
</organism>
<dbReference type="InterPro" id="IPR000766">
    <property type="entry name" value="GalP_uridyl_Trfase_II"/>
</dbReference>
<evidence type="ECO:0000256" key="1">
    <source>
        <dbReference type="ARBA" id="ARBA00001107"/>
    </source>
</evidence>
<evidence type="ECO:0000256" key="8">
    <source>
        <dbReference type="ARBA" id="ARBA00023144"/>
    </source>
</evidence>
<accession>A0A3N0ISE0</accession>
<comment type="pathway">
    <text evidence="3 10">Carbohydrate metabolism; galactose metabolism.</text>
</comment>
<comment type="subcellular location">
    <subcellularLocation>
        <location evidence="2 10">Cytoplasm</location>
    </subcellularLocation>
</comment>
<dbReference type="HAMAP" id="MF_00571">
    <property type="entry name" value="GalP_UDP_trans"/>
    <property type="match status" value="1"/>
</dbReference>